<dbReference type="GO" id="GO:0005829">
    <property type="term" value="C:cytosol"/>
    <property type="evidence" value="ECO:0007669"/>
    <property type="project" value="TreeGrafter"/>
</dbReference>
<feature type="domain" description="HTH lysR-type" evidence="5">
    <location>
        <begin position="7"/>
        <end position="64"/>
    </location>
</feature>
<dbReference type="GO" id="GO:0003677">
    <property type="term" value="F:DNA binding"/>
    <property type="evidence" value="ECO:0007669"/>
    <property type="project" value="UniProtKB-KW"/>
</dbReference>
<evidence type="ECO:0000259" key="5">
    <source>
        <dbReference type="PROSITE" id="PS50931"/>
    </source>
</evidence>
<dbReference type="EMBL" id="CP016809">
    <property type="protein sequence ID" value="ANY74684.1"/>
    <property type="molecule type" value="Genomic_DNA"/>
</dbReference>
<dbReference type="Pfam" id="PF00126">
    <property type="entry name" value="HTH_1"/>
    <property type="match status" value="1"/>
</dbReference>
<accession>A0A1B2E3W7</accession>
<comment type="similarity">
    <text evidence="1">Belongs to the LysR transcriptional regulatory family.</text>
</comment>
<dbReference type="SUPFAM" id="SSF53850">
    <property type="entry name" value="Periplasmic binding protein-like II"/>
    <property type="match status" value="1"/>
</dbReference>
<dbReference type="PANTHER" id="PTHR30419:SF24">
    <property type="entry name" value="HTH-TYPE TRANSCRIPTIONAL REGULATOR CZCR"/>
    <property type="match status" value="1"/>
</dbReference>
<keyword evidence="2" id="KW-0805">Transcription regulation</keyword>
<proteinExistence type="inferred from homology"/>
<evidence type="ECO:0000313" key="6">
    <source>
        <dbReference type="EMBL" id="ANY74684.1"/>
    </source>
</evidence>
<keyword evidence="3" id="KW-0238">DNA-binding</keyword>
<dbReference type="GO" id="GO:0003700">
    <property type="term" value="F:DNA-binding transcription factor activity"/>
    <property type="evidence" value="ECO:0007669"/>
    <property type="project" value="InterPro"/>
</dbReference>
<dbReference type="Gene3D" id="3.40.190.290">
    <property type="match status" value="1"/>
</dbReference>
<sequence length="317" mass="34994">MAGVLNMTLAKYEILGKVVETGNLTKAAEQLNLTQSAVSRAILSLEQEMGIQLLVRGRSGVRLSHDGERLWGYMKEMLHLQKKMMQEADQIKGLISGTVTIGTFTSISIHWLPDILHRFQEKYPLIEIRLLDGHYHDIERWIADGTADFGFVNMPSSHGLETAMLIRDQMMCVLPAGHEHAMKSEISLQDIADEPFIMPAKGCDTDVRAWFDGQRAVPRTRFELEDDHAIMAMVRSGLGVSILPETILASAHAGLAARPLAPKASRSIALAAVSFKKCSPAAAKAIACIMEMMGTHQRLSYKSKNPCAVMQAKQVNE</sequence>
<dbReference type="CDD" id="cd05466">
    <property type="entry name" value="PBP2_LTTR_substrate"/>
    <property type="match status" value="1"/>
</dbReference>
<dbReference type="InterPro" id="IPR036388">
    <property type="entry name" value="WH-like_DNA-bd_sf"/>
</dbReference>
<evidence type="ECO:0000256" key="4">
    <source>
        <dbReference type="ARBA" id="ARBA00023163"/>
    </source>
</evidence>
<dbReference type="PANTHER" id="PTHR30419">
    <property type="entry name" value="HTH-TYPE TRANSCRIPTIONAL REGULATOR YBHD"/>
    <property type="match status" value="1"/>
</dbReference>
<dbReference type="AlphaFoldDB" id="A0A1B2E3W7"/>
<organism evidence="6">
    <name type="scientific">Paenibacillus ihbetae</name>
    <dbReference type="NCBI Taxonomy" id="1870820"/>
    <lineage>
        <taxon>Bacteria</taxon>
        <taxon>Bacillati</taxon>
        <taxon>Bacillota</taxon>
        <taxon>Bacilli</taxon>
        <taxon>Bacillales</taxon>
        <taxon>Paenibacillaceae</taxon>
        <taxon>Paenibacillus</taxon>
    </lineage>
</organism>
<dbReference type="KEGG" id="pib:BBD41_20125"/>
<gene>
    <name evidence="6" type="ORF">BBD41_20125</name>
</gene>
<dbReference type="PROSITE" id="PS50931">
    <property type="entry name" value="HTH_LYSR"/>
    <property type="match status" value="1"/>
</dbReference>
<keyword evidence="4" id="KW-0804">Transcription</keyword>
<evidence type="ECO:0000256" key="3">
    <source>
        <dbReference type="ARBA" id="ARBA00023125"/>
    </source>
</evidence>
<dbReference type="Pfam" id="PF03466">
    <property type="entry name" value="LysR_substrate"/>
    <property type="match status" value="1"/>
</dbReference>
<dbReference type="InterPro" id="IPR036390">
    <property type="entry name" value="WH_DNA-bd_sf"/>
</dbReference>
<dbReference type="InterPro" id="IPR005119">
    <property type="entry name" value="LysR_subst-bd"/>
</dbReference>
<evidence type="ECO:0000256" key="2">
    <source>
        <dbReference type="ARBA" id="ARBA00023015"/>
    </source>
</evidence>
<dbReference type="InterPro" id="IPR000847">
    <property type="entry name" value="LysR_HTH_N"/>
</dbReference>
<dbReference type="Gene3D" id="1.10.10.10">
    <property type="entry name" value="Winged helix-like DNA-binding domain superfamily/Winged helix DNA-binding domain"/>
    <property type="match status" value="1"/>
</dbReference>
<dbReference type="PRINTS" id="PR00039">
    <property type="entry name" value="HTHLYSR"/>
</dbReference>
<dbReference type="InterPro" id="IPR050950">
    <property type="entry name" value="HTH-type_LysR_regulators"/>
</dbReference>
<reference evidence="6" key="1">
    <citation type="submission" date="2016-08" db="EMBL/GenBank/DDBJ databases">
        <title>Complete Genome Seqeunce of Paenibacillus sp. nov. IHBB 9852 from high altitute lake of Indian trans-Himalayas.</title>
        <authorList>
            <person name="Kiran S."/>
            <person name="Swarnkar M.K."/>
            <person name="Rana A."/>
            <person name="Tewari R."/>
            <person name="Gulati A."/>
        </authorList>
    </citation>
    <scope>NUCLEOTIDE SEQUENCE [LARGE SCALE GENOMIC DNA]</scope>
    <source>
        <strain evidence="6">IHBB 9852</strain>
    </source>
</reference>
<name>A0A1B2E3W7_9BACL</name>
<protein>
    <submittedName>
        <fullName evidence="6">LysR family transcriptional regulator</fullName>
    </submittedName>
</protein>
<evidence type="ECO:0000256" key="1">
    <source>
        <dbReference type="ARBA" id="ARBA00009437"/>
    </source>
</evidence>
<dbReference type="SUPFAM" id="SSF46785">
    <property type="entry name" value="Winged helix' DNA-binding domain"/>
    <property type="match status" value="1"/>
</dbReference>